<dbReference type="EMBL" id="AKHW03001161">
    <property type="protein sequence ID" value="KYO43391.1"/>
    <property type="molecule type" value="Genomic_DNA"/>
</dbReference>
<name>A0A151P2U6_ALLMI</name>
<keyword evidence="2" id="KW-1185">Reference proteome</keyword>
<dbReference type="AlphaFoldDB" id="A0A151P2U6"/>
<comment type="caution">
    <text evidence="1">The sequence shown here is derived from an EMBL/GenBank/DDBJ whole genome shotgun (WGS) entry which is preliminary data.</text>
</comment>
<evidence type="ECO:0000313" key="2">
    <source>
        <dbReference type="Proteomes" id="UP000050525"/>
    </source>
</evidence>
<organism evidence="1 2">
    <name type="scientific">Alligator mississippiensis</name>
    <name type="common">American alligator</name>
    <dbReference type="NCBI Taxonomy" id="8496"/>
    <lineage>
        <taxon>Eukaryota</taxon>
        <taxon>Metazoa</taxon>
        <taxon>Chordata</taxon>
        <taxon>Craniata</taxon>
        <taxon>Vertebrata</taxon>
        <taxon>Euteleostomi</taxon>
        <taxon>Archelosauria</taxon>
        <taxon>Archosauria</taxon>
        <taxon>Crocodylia</taxon>
        <taxon>Alligatoridae</taxon>
        <taxon>Alligatorinae</taxon>
        <taxon>Alligator</taxon>
    </lineage>
</organism>
<sequence>MSCRDVTGRLLQRCTRPFLFFPGRLRPEPRRHQPGASPRPAASLLAAPGAPLCRARGGCSGIRILRSHTRLDLQQPAKGGGALEKVCGLRTCFKIPLTWRTPWTHQEMKAAWVHFPDQSLLCKQQVPGC</sequence>
<reference evidence="1 2" key="1">
    <citation type="journal article" date="2012" name="Genome Biol.">
        <title>Sequencing three crocodilian genomes to illuminate the evolution of archosaurs and amniotes.</title>
        <authorList>
            <person name="St John J.A."/>
            <person name="Braun E.L."/>
            <person name="Isberg S.R."/>
            <person name="Miles L.G."/>
            <person name="Chong A.Y."/>
            <person name="Gongora J."/>
            <person name="Dalzell P."/>
            <person name="Moran C."/>
            <person name="Bed'hom B."/>
            <person name="Abzhanov A."/>
            <person name="Burgess S.C."/>
            <person name="Cooksey A.M."/>
            <person name="Castoe T.A."/>
            <person name="Crawford N.G."/>
            <person name="Densmore L.D."/>
            <person name="Drew J.C."/>
            <person name="Edwards S.V."/>
            <person name="Faircloth B.C."/>
            <person name="Fujita M.K."/>
            <person name="Greenwold M.J."/>
            <person name="Hoffmann F.G."/>
            <person name="Howard J.M."/>
            <person name="Iguchi T."/>
            <person name="Janes D.E."/>
            <person name="Khan S.Y."/>
            <person name="Kohno S."/>
            <person name="de Koning A.J."/>
            <person name="Lance S.L."/>
            <person name="McCarthy F.M."/>
            <person name="McCormack J.E."/>
            <person name="Merchant M.E."/>
            <person name="Peterson D.G."/>
            <person name="Pollock D.D."/>
            <person name="Pourmand N."/>
            <person name="Raney B.J."/>
            <person name="Roessler K.A."/>
            <person name="Sanford J.R."/>
            <person name="Sawyer R.H."/>
            <person name="Schmidt C.J."/>
            <person name="Triplett E.W."/>
            <person name="Tuberville T.D."/>
            <person name="Venegas-Anaya M."/>
            <person name="Howard J.T."/>
            <person name="Jarvis E.D."/>
            <person name="Guillette L.J.Jr."/>
            <person name="Glenn T.C."/>
            <person name="Green R.E."/>
            <person name="Ray D.A."/>
        </authorList>
    </citation>
    <scope>NUCLEOTIDE SEQUENCE [LARGE SCALE GENOMIC DNA]</scope>
    <source>
        <strain evidence="1">KSC_2009_1</strain>
    </source>
</reference>
<evidence type="ECO:0000313" key="1">
    <source>
        <dbReference type="EMBL" id="KYO43391.1"/>
    </source>
</evidence>
<accession>A0A151P2U6</accession>
<proteinExistence type="predicted"/>
<protein>
    <submittedName>
        <fullName evidence="1">Uncharacterized protein</fullName>
    </submittedName>
</protein>
<gene>
    <name evidence="1" type="ORF">Y1Q_0017107</name>
</gene>
<dbReference type="Proteomes" id="UP000050525">
    <property type="component" value="Unassembled WGS sequence"/>
</dbReference>